<dbReference type="eggNOG" id="ENOG502T9IG">
    <property type="taxonomic scope" value="Eukaryota"/>
</dbReference>
<proteinExistence type="predicted"/>
<sequence length="77" mass="8708">MGVPLSGAISLTLVMVASKPLSSSQQTSKEKQQELYKQWPGVEDERFADAEVDNAYELYKEKTRKPNILQNSHKDKP</sequence>
<keyword evidence="3" id="KW-1185">Reference proteome</keyword>
<feature type="signal peptide" evidence="1">
    <location>
        <begin position="1"/>
        <end position="24"/>
    </location>
</feature>
<reference evidence="2 3" key="1">
    <citation type="journal article" date="2007" name="Nature">
        <title>Evolution of genes and genomes on the Drosophila phylogeny.</title>
        <authorList>
            <consortium name="Drosophila 12 Genomes Consortium"/>
            <person name="Clark A.G."/>
            <person name="Eisen M.B."/>
            <person name="Smith D.R."/>
            <person name="Bergman C.M."/>
            <person name="Oliver B."/>
            <person name="Markow T.A."/>
            <person name="Kaufman T.C."/>
            <person name="Kellis M."/>
            <person name="Gelbart W."/>
            <person name="Iyer V.N."/>
            <person name="Pollard D.A."/>
            <person name="Sackton T.B."/>
            <person name="Larracuente A.M."/>
            <person name="Singh N.D."/>
            <person name="Abad J.P."/>
            <person name="Abt D.N."/>
            <person name="Adryan B."/>
            <person name="Aguade M."/>
            <person name="Akashi H."/>
            <person name="Anderson W.W."/>
            <person name="Aquadro C.F."/>
            <person name="Ardell D.H."/>
            <person name="Arguello R."/>
            <person name="Artieri C.G."/>
            <person name="Barbash D.A."/>
            <person name="Barker D."/>
            <person name="Barsanti P."/>
            <person name="Batterham P."/>
            <person name="Batzoglou S."/>
            <person name="Begun D."/>
            <person name="Bhutkar A."/>
            <person name="Blanco E."/>
            <person name="Bosak S.A."/>
            <person name="Bradley R.K."/>
            <person name="Brand A.D."/>
            <person name="Brent M.R."/>
            <person name="Brooks A.N."/>
            <person name="Brown R.H."/>
            <person name="Butlin R.K."/>
            <person name="Caggese C."/>
            <person name="Calvi B.R."/>
            <person name="Bernardo de Carvalho A."/>
            <person name="Caspi A."/>
            <person name="Castrezana S."/>
            <person name="Celniker S.E."/>
            <person name="Chang J.L."/>
            <person name="Chapple C."/>
            <person name="Chatterji S."/>
            <person name="Chinwalla A."/>
            <person name="Civetta A."/>
            <person name="Clifton S.W."/>
            <person name="Comeron J.M."/>
            <person name="Costello J.C."/>
            <person name="Coyne J.A."/>
            <person name="Daub J."/>
            <person name="David R.G."/>
            <person name="Delcher A.L."/>
            <person name="Delehaunty K."/>
            <person name="Do C.B."/>
            <person name="Ebling H."/>
            <person name="Edwards K."/>
            <person name="Eickbush T."/>
            <person name="Evans J.D."/>
            <person name="Filipski A."/>
            <person name="Findeiss S."/>
            <person name="Freyhult E."/>
            <person name="Fulton L."/>
            <person name="Fulton R."/>
            <person name="Garcia A.C."/>
            <person name="Gardiner A."/>
            <person name="Garfield D.A."/>
            <person name="Garvin B.E."/>
            <person name="Gibson G."/>
            <person name="Gilbert D."/>
            <person name="Gnerre S."/>
            <person name="Godfrey J."/>
            <person name="Good R."/>
            <person name="Gotea V."/>
            <person name="Gravely B."/>
            <person name="Greenberg A.J."/>
            <person name="Griffiths-Jones S."/>
            <person name="Gross S."/>
            <person name="Guigo R."/>
            <person name="Gustafson E.A."/>
            <person name="Haerty W."/>
            <person name="Hahn M.W."/>
            <person name="Halligan D.L."/>
            <person name="Halpern A.L."/>
            <person name="Halter G.M."/>
            <person name="Han M.V."/>
            <person name="Heger A."/>
            <person name="Hillier L."/>
            <person name="Hinrichs A.S."/>
            <person name="Holmes I."/>
            <person name="Hoskins R.A."/>
            <person name="Hubisz M.J."/>
            <person name="Hultmark D."/>
            <person name="Huntley M.A."/>
            <person name="Jaffe D.B."/>
            <person name="Jagadeeshan S."/>
            <person name="Jeck W.R."/>
            <person name="Johnson J."/>
            <person name="Jones C.D."/>
            <person name="Jordan W.C."/>
            <person name="Karpen G.H."/>
            <person name="Kataoka E."/>
            <person name="Keightley P.D."/>
            <person name="Kheradpour P."/>
            <person name="Kirkness E.F."/>
            <person name="Koerich L.B."/>
            <person name="Kristiansen K."/>
            <person name="Kudrna D."/>
            <person name="Kulathinal R.J."/>
            <person name="Kumar S."/>
            <person name="Kwok R."/>
            <person name="Lander E."/>
            <person name="Langley C.H."/>
            <person name="Lapoint R."/>
            <person name="Lazzaro B.P."/>
            <person name="Lee S.J."/>
            <person name="Levesque L."/>
            <person name="Li R."/>
            <person name="Lin C.F."/>
            <person name="Lin M.F."/>
            <person name="Lindblad-Toh K."/>
            <person name="Llopart A."/>
            <person name="Long M."/>
            <person name="Low L."/>
            <person name="Lozovsky E."/>
            <person name="Lu J."/>
            <person name="Luo M."/>
            <person name="Machado C.A."/>
            <person name="Makalowski W."/>
            <person name="Marzo M."/>
            <person name="Matsuda M."/>
            <person name="Matzkin L."/>
            <person name="McAllister B."/>
            <person name="McBride C.S."/>
            <person name="McKernan B."/>
            <person name="McKernan K."/>
            <person name="Mendez-Lago M."/>
            <person name="Minx P."/>
            <person name="Mollenhauer M.U."/>
            <person name="Montooth K."/>
            <person name="Mount S.M."/>
            <person name="Mu X."/>
            <person name="Myers E."/>
            <person name="Negre B."/>
            <person name="Newfeld S."/>
            <person name="Nielsen R."/>
            <person name="Noor M.A."/>
            <person name="O'Grady P."/>
            <person name="Pachter L."/>
            <person name="Papaceit M."/>
            <person name="Parisi M.J."/>
            <person name="Parisi M."/>
            <person name="Parts L."/>
            <person name="Pedersen J.S."/>
            <person name="Pesole G."/>
            <person name="Phillippy A.M."/>
            <person name="Ponting C.P."/>
            <person name="Pop M."/>
            <person name="Porcelli D."/>
            <person name="Powell J.R."/>
            <person name="Prohaska S."/>
            <person name="Pruitt K."/>
            <person name="Puig M."/>
            <person name="Quesneville H."/>
            <person name="Ram K.R."/>
            <person name="Rand D."/>
            <person name="Rasmussen M.D."/>
            <person name="Reed L.K."/>
            <person name="Reenan R."/>
            <person name="Reily A."/>
            <person name="Remington K.A."/>
            <person name="Rieger T.T."/>
            <person name="Ritchie M.G."/>
            <person name="Robin C."/>
            <person name="Rogers Y.H."/>
            <person name="Rohde C."/>
            <person name="Rozas J."/>
            <person name="Rubenfield M.J."/>
            <person name="Ruiz A."/>
            <person name="Russo S."/>
            <person name="Salzberg S.L."/>
            <person name="Sanchez-Gracia A."/>
            <person name="Saranga D.J."/>
            <person name="Sato H."/>
            <person name="Schaeffer S.W."/>
            <person name="Schatz M.C."/>
            <person name="Schlenke T."/>
            <person name="Schwartz R."/>
            <person name="Segarra C."/>
            <person name="Singh R.S."/>
            <person name="Sirot L."/>
            <person name="Sirota M."/>
            <person name="Sisneros N.B."/>
            <person name="Smith C.D."/>
            <person name="Smith T.F."/>
            <person name="Spieth J."/>
            <person name="Stage D.E."/>
            <person name="Stark A."/>
            <person name="Stephan W."/>
            <person name="Strausberg R.L."/>
            <person name="Strempel S."/>
            <person name="Sturgill D."/>
            <person name="Sutton G."/>
            <person name="Sutton G.G."/>
            <person name="Tao W."/>
            <person name="Teichmann S."/>
            <person name="Tobari Y.N."/>
            <person name="Tomimura Y."/>
            <person name="Tsolas J.M."/>
            <person name="Valente V.L."/>
            <person name="Venter E."/>
            <person name="Venter J.C."/>
            <person name="Vicario S."/>
            <person name="Vieira F.G."/>
            <person name="Vilella A.J."/>
            <person name="Villasante A."/>
            <person name="Walenz B."/>
            <person name="Wang J."/>
            <person name="Wasserman M."/>
            <person name="Watts T."/>
            <person name="Wilson D."/>
            <person name="Wilson R.K."/>
            <person name="Wing R.A."/>
            <person name="Wolfner M.F."/>
            <person name="Wong A."/>
            <person name="Wong G.K."/>
            <person name="Wu C.I."/>
            <person name="Wu G."/>
            <person name="Yamamoto D."/>
            <person name="Yang H.P."/>
            <person name="Yang S.P."/>
            <person name="Yorke J.A."/>
            <person name="Yoshida K."/>
            <person name="Zdobnov E."/>
            <person name="Zhang P."/>
            <person name="Zhang Y."/>
            <person name="Zimin A.V."/>
            <person name="Baldwin J."/>
            <person name="Abdouelleil A."/>
            <person name="Abdulkadir J."/>
            <person name="Abebe A."/>
            <person name="Abera B."/>
            <person name="Abreu J."/>
            <person name="Acer S.C."/>
            <person name="Aftuck L."/>
            <person name="Alexander A."/>
            <person name="An P."/>
            <person name="Anderson E."/>
            <person name="Anderson S."/>
            <person name="Arachi H."/>
            <person name="Azer M."/>
            <person name="Bachantsang P."/>
            <person name="Barry A."/>
            <person name="Bayul T."/>
            <person name="Berlin A."/>
            <person name="Bessette D."/>
            <person name="Bloom T."/>
            <person name="Blye J."/>
            <person name="Boguslavskiy L."/>
            <person name="Bonnet C."/>
            <person name="Boukhgalter B."/>
            <person name="Bourzgui I."/>
            <person name="Brown A."/>
            <person name="Cahill P."/>
            <person name="Channer S."/>
            <person name="Cheshatsang Y."/>
            <person name="Chuda L."/>
            <person name="Citroen M."/>
            <person name="Collymore A."/>
            <person name="Cooke P."/>
            <person name="Costello M."/>
            <person name="D'Aco K."/>
            <person name="Daza R."/>
            <person name="De Haan G."/>
            <person name="DeGray S."/>
            <person name="DeMaso C."/>
            <person name="Dhargay N."/>
            <person name="Dooley K."/>
            <person name="Dooley E."/>
            <person name="Doricent M."/>
            <person name="Dorje P."/>
            <person name="Dorjee K."/>
            <person name="Dupes A."/>
            <person name="Elong R."/>
            <person name="Falk J."/>
            <person name="Farina A."/>
            <person name="Faro S."/>
            <person name="Ferguson D."/>
            <person name="Fisher S."/>
            <person name="Foley C.D."/>
            <person name="Franke A."/>
            <person name="Friedrich D."/>
            <person name="Gadbois L."/>
            <person name="Gearin G."/>
            <person name="Gearin C.R."/>
            <person name="Giannoukos G."/>
            <person name="Goode T."/>
            <person name="Graham J."/>
            <person name="Grandbois E."/>
            <person name="Grewal S."/>
            <person name="Gyaltsen K."/>
            <person name="Hafez N."/>
            <person name="Hagos B."/>
            <person name="Hall J."/>
            <person name="Henson C."/>
            <person name="Hollinger A."/>
            <person name="Honan T."/>
            <person name="Huard M.D."/>
            <person name="Hughes L."/>
            <person name="Hurhula B."/>
            <person name="Husby M.E."/>
            <person name="Kamat A."/>
            <person name="Kanga B."/>
            <person name="Kashin S."/>
            <person name="Khazanovich D."/>
            <person name="Kisner P."/>
            <person name="Lance K."/>
            <person name="Lara M."/>
            <person name="Lee W."/>
            <person name="Lennon N."/>
            <person name="Letendre F."/>
            <person name="LeVine R."/>
            <person name="Lipovsky A."/>
            <person name="Liu X."/>
            <person name="Liu J."/>
            <person name="Liu S."/>
            <person name="Lokyitsang T."/>
            <person name="Lokyitsang Y."/>
            <person name="Lubonja R."/>
            <person name="Lui A."/>
            <person name="MacDonald P."/>
            <person name="Magnisalis V."/>
            <person name="Maru K."/>
            <person name="Matthews C."/>
            <person name="McCusker W."/>
            <person name="McDonough S."/>
            <person name="Mehta T."/>
            <person name="Meldrim J."/>
            <person name="Meneus L."/>
            <person name="Mihai O."/>
            <person name="Mihalev A."/>
            <person name="Mihova T."/>
            <person name="Mittelman R."/>
            <person name="Mlenga V."/>
            <person name="Montmayeur A."/>
            <person name="Mulrain L."/>
            <person name="Navidi A."/>
            <person name="Naylor J."/>
            <person name="Negash T."/>
            <person name="Nguyen T."/>
            <person name="Nguyen N."/>
            <person name="Nicol R."/>
            <person name="Norbu C."/>
            <person name="Norbu N."/>
            <person name="Novod N."/>
            <person name="O'Neill B."/>
            <person name="Osman S."/>
            <person name="Markiewicz E."/>
            <person name="Oyono O.L."/>
            <person name="Patti C."/>
            <person name="Phunkhang P."/>
            <person name="Pierre F."/>
            <person name="Priest M."/>
            <person name="Raghuraman S."/>
            <person name="Rege F."/>
            <person name="Reyes R."/>
            <person name="Rise C."/>
            <person name="Rogov P."/>
            <person name="Ross K."/>
            <person name="Ryan E."/>
            <person name="Settipalli S."/>
            <person name="Shea T."/>
            <person name="Sherpa N."/>
            <person name="Shi L."/>
            <person name="Shih D."/>
            <person name="Sparrow T."/>
            <person name="Spaulding J."/>
            <person name="Stalker J."/>
            <person name="Stange-Thomann N."/>
            <person name="Stavropoulos S."/>
            <person name="Stone C."/>
            <person name="Strader C."/>
            <person name="Tesfaye S."/>
            <person name="Thomson T."/>
            <person name="Thoulutsang Y."/>
            <person name="Thoulutsang D."/>
            <person name="Topham K."/>
            <person name="Topping I."/>
            <person name="Tsamla T."/>
            <person name="Vassiliev H."/>
            <person name="Vo A."/>
            <person name="Wangchuk T."/>
            <person name="Wangdi T."/>
            <person name="Weiand M."/>
            <person name="Wilkinson J."/>
            <person name="Wilson A."/>
            <person name="Yadav S."/>
            <person name="Young G."/>
            <person name="Yu Q."/>
            <person name="Zembek L."/>
            <person name="Zhong D."/>
            <person name="Zimmer A."/>
            <person name="Zwirko Z."/>
            <person name="Jaffe D.B."/>
            <person name="Alvarez P."/>
            <person name="Brockman W."/>
            <person name="Butler J."/>
            <person name="Chin C."/>
            <person name="Gnerre S."/>
            <person name="Grabherr M."/>
            <person name="Kleber M."/>
            <person name="Mauceli E."/>
            <person name="MacCallum I."/>
        </authorList>
    </citation>
    <scope>NUCLEOTIDE SEQUENCE [LARGE SCALE GENOMIC DNA]</scope>
    <source>
        <strain evidence="3">Tucson 15287-2541.00</strain>
    </source>
</reference>
<gene>
    <name evidence="2" type="primary">Dgri\GH16284</name>
    <name evidence="2" type="ORF">Dgri_GH16284</name>
</gene>
<dbReference type="EMBL" id="CH916366">
    <property type="protein sequence ID" value="EDV96508.1"/>
    <property type="molecule type" value="Genomic_DNA"/>
</dbReference>
<protein>
    <submittedName>
        <fullName evidence="2">GH16284</fullName>
    </submittedName>
</protein>
<accession>B4IY58</accession>
<dbReference type="AlphaFoldDB" id="B4IY58"/>
<dbReference type="FunCoup" id="B4IY58">
    <property type="interactions" value="22"/>
</dbReference>
<evidence type="ECO:0000313" key="3">
    <source>
        <dbReference type="Proteomes" id="UP000001070"/>
    </source>
</evidence>
<dbReference type="HOGENOM" id="CLU_194766_0_0_1"/>
<dbReference type="InParanoid" id="B4IY58"/>
<evidence type="ECO:0000256" key="1">
    <source>
        <dbReference type="SAM" id="SignalP"/>
    </source>
</evidence>
<evidence type="ECO:0000313" key="2">
    <source>
        <dbReference type="EMBL" id="EDV96508.1"/>
    </source>
</evidence>
<dbReference type="Proteomes" id="UP000001070">
    <property type="component" value="Unassembled WGS sequence"/>
</dbReference>
<name>B4IY58_DROGR</name>
<keyword evidence="1" id="KW-0732">Signal</keyword>
<dbReference type="OrthoDB" id="7828421at2759"/>
<feature type="chain" id="PRO_5002811220" evidence="1">
    <location>
        <begin position="25"/>
        <end position="77"/>
    </location>
</feature>
<organism evidence="3">
    <name type="scientific">Drosophila grimshawi</name>
    <name type="common">Hawaiian fruit fly</name>
    <name type="synonym">Idiomyia grimshawi</name>
    <dbReference type="NCBI Taxonomy" id="7222"/>
    <lineage>
        <taxon>Eukaryota</taxon>
        <taxon>Metazoa</taxon>
        <taxon>Ecdysozoa</taxon>
        <taxon>Arthropoda</taxon>
        <taxon>Hexapoda</taxon>
        <taxon>Insecta</taxon>
        <taxon>Pterygota</taxon>
        <taxon>Neoptera</taxon>
        <taxon>Endopterygota</taxon>
        <taxon>Diptera</taxon>
        <taxon>Brachycera</taxon>
        <taxon>Muscomorpha</taxon>
        <taxon>Ephydroidea</taxon>
        <taxon>Drosophilidae</taxon>
        <taxon>Drosophila</taxon>
        <taxon>Hawaiian Drosophila</taxon>
    </lineage>
</organism>